<dbReference type="Pfam" id="PF00577">
    <property type="entry name" value="Usher"/>
    <property type="match status" value="1"/>
</dbReference>
<comment type="caution">
    <text evidence="1">The sequence shown here is derived from an EMBL/GenBank/DDBJ whole genome shotgun (WGS) entry which is preliminary data.</text>
</comment>
<dbReference type="InterPro" id="IPR042186">
    <property type="entry name" value="FimD_plug_dom"/>
</dbReference>
<evidence type="ECO:0000313" key="2">
    <source>
        <dbReference type="Proteomes" id="UP001484239"/>
    </source>
</evidence>
<dbReference type="PANTHER" id="PTHR30451">
    <property type="entry name" value="OUTER MEMBRANE USHER PROTEIN"/>
    <property type="match status" value="1"/>
</dbReference>
<keyword evidence="2" id="KW-1185">Reference proteome</keyword>
<gene>
    <name evidence="1" type="ORF">WI372_10295</name>
</gene>
<sequence>MPSPSRLLRAALAPSRGVALLVALAAGVLAPAPLSAGAAPQFPSAPEDLYLEVMIGERSTGRIVFFLHRGGRFFVRPIDLHEVGVAVPDDLPLDGEGRVALDAIPGLAYRYEMATQRMFLHPPAALRPVTRLGYRAPPPVVATREAGWLATWTGTGDVTDDRESVGGTLLARRFGRWGALEGSFAGLRGGGSAQLRRIDTRWSYTDPAHLWQWQAGDVVTGGLSWSRPVRMGGLAWSRNFAARPDLVTFPIPRLAGDAAVPSAVQVYVDGLERVGTEIDGGAFEVDVLPRIMGAGEAVLRVTDALGRVNETVVPLYVDAARLAPGLTDFSLQAGVLREGFAGDADRYGRDLVAVGAVRRGLTEAVTLEGYGELGAGLALGGLGAVWSPQARWGVVTASAALSGADFDASAWTLGYQWTGALFGIDLRLRRRGGAFRELADPRAADAAALGWRREQQVTLWARVAGGSLSAASVHWREPTGEGGRVQSIDYTRTVGRITLTGGLLGRTSGTTASLGLSMPLGPRMHGTLQQRHAPGERTTLAGVRRRVPYEGGWGWQARAGEDRLGGVVQGTIEHRSERGDARFGLRLSEGGSSARIEASGSVVAMDGRWFVSRRIHDAFAVVSTSGRAGVPVRIDHRLYGHTGDDGYLLLPDLHGWQDNRVGVDAHLLGWGVRADRPEQVAVPADRTGVRLDFAVSDTRGALVPLRGPEGEPLAPGTPLQVEGADPVVVGLDGEIYLPSLPVGHTIVVHGVVARRSCTFRVRADDATPVRGGYLRPDPVACVEGP</sequence>
<evidence type="ECO:0000313" key="1">
    <source>
        <dbReference type="EMBL" id="MEK9501365.1"/>
    </source>
</evidence>
<reference evidence="1 2" key="1">
    <citation type="submission" date="2024-02" db="EMBL/GenBank/DDBJ databases">
        <title>A novel Gemmatimonadota bacterium.</title>
        <authorList>
            <person name="Du Z.-J."/>
            <person name="Ye Y.-Q."/>
        </authorList>
    </citation>
    <scope>NUCLEOTIDE SEQUENCE [LARGE SCALE GENOMIC DNA]</scope>
    <source>
        <strain evidence="1 2">DH-20</strain>
    </source>
</reference>
<dbReference type="Gene3D" id="2.60.40.2610">
    <property type="entry name" value="Outer membrane usher protein FimD, plug domain"/>
    <property type="match status" value="1"/>
</dbReference>
<dbReference type="Proteomes" id="UP001484239">
    <property type="component" value="Unassembled WGS sequence"/>
</dbReference>
<accession>A0ABU9ECW5</accession>
<protein>
    <submittedName>
        <fullName evidence="1">Fimbria/pilus outer membrane usher protein</fullName>
    </submittedName>
</protein>
<dbReference type="RefSeq" id="WP_405275880.1">
    <property type="nucleotide sequence ID" value="NZ_CP144380.1"/>
</dbReference>
<proteinExistence type="predicted"/>
<organism evidence="1 2">
    <name type="scientific">Gaopeijia maritima</name>
    <dbReference type="NCBI Taxonomy" id="3119007"/>
    <lineage>
        <taxon>Bacteria</taxon>
        <taxon>Pseudomonadati</taxon>
        <taxon>Gemmatimonadota</taxon>
        <taxon>Longimicrobiia</taxon>
        <taxon>Gaopeijiales</taxon>
        <taxon>Gaopeijiaceae</taxon>
        <taxon>Gaopeijia</taxon>
    </lineage>
</organism>
<dbReference type="Gene3D" id="2.60.40.3110">
    <property type="match status" value="1"/>
</dbReference>
<dbReference type="EMBL" id="JBBHLI010000005">
    <property type="protein sequence ID" value="MEK9501365.1"/>
    <property type="molecule type" value="Genomic_DNA"/>
</dbReference>
<dbReference type="PANTHER" id="PTHR30451:SF5">
    <property type="entry name" value="SLR0019 PROTEIN"/>
    <property type="match status" value="1"/>
</dbReference>
<name>A0ABU9ECW5_9BACT</name>
<dbReference type="InterPro" id="IPR000015">
    <property type="entry name" value="Fimb_usher"/>
</dbReference>